<evidence type="ECO:0000256" key="3">
    <source>
        <dbReference type="ARBA" id="ARBA00023163"/>
    </source>
</evidence>
<keyword evidence="6" id="KW-1185">Reference proteome</keyword>
<keyword evidence="2" id="KW-0238">DNA-binding</keyword>
<dbReference type="InterPro" id="IPR008920">
    <property type="entry name" value="TF_FadR/GntR_C"/>
</dbReference>
<evidence type="ECO:0000259" key="4">
    <source>
        <dbReference type="SMART" id="SM00895"/>
    </source>
</evidence>
<reference evidence="5 6" key="1">
    <citation type="submission" date="2019-03" db="EMBL/GenBank/DDBJ databases">
        <title>Deep-cultivation of Planctomycetes and their phenomic and genomic characterization uncovers novel biology.</title>
        <authorList>
            <person name="Wiegand S."/>
            <person name="Jogler M."/>
            <person name="Boedeker C."/>
            <person name="Pinto D."/>
            <person name="Vollmers J."/>
            <person name="Rivas-Marin E."/>
            <person name="Kohn T."/>
            <person name="Peeters S.H."/>
            <person name="Heuer A."/>
            <person name="Rast P."/>
            <person name="Oberbeckmann S."/>
            <person name="Bunk B."/>
            <person name="Jeske O."/>
            <person name="Meyerdierks A."/>
            <person name="Storesund J.E."/>
            <person name="Kallscheuer N."/>
            <person name="Luecker S."/>
            <person name="Lage O.M."/>
            <person name="Pohl T."/>
            <person name="Merkel B.J."/>
            <person name="Hornburger P."/>
            <person name="Mueller R.-W."/>
            <person name="Bruemmer F."/>
            <person name="Labrenz M."/>
            <person name="Spormann A.M."/>
            <person name="Op den Camp H."/>
            <person name="Overmann J."/>
            <person name="Amann R."/>
            <person name="Jetten M.S.M."/>
            <person name="Mascher T."/>
            <person name="Medema M.H."/>
            <person name="Devos D.P."/>
            <person name="Kaster A.-K."/>
            <person name="Ovreas L."/>
            <person name="Rohde M."/>
            <person name="Galperin M.Y."/>
            <person name="Jogler C."/>
        </authorList>
    </citation>
    <scope>NUCLEOTIDE SEQUENCE [LARGE SCALE GENOMIC DNA]</scope>
    <source>
        <strain evidence="5 6">Enr10</strain>
    </source>
</reference>
<sequence>MQILTLTKYIKADLIARLSRDELPPESLTLAALSDHYQVSVTPIYHAINELIEEGYLYREKNRRLCVNLDKMDDAQTAAQTPQPAPPEDHFKRITDDLLTMSLNGESVFLREMASAKKYDISRTSLRNIFNRLAGDGVLEHVPRRGWKLRSFNQHDLDAFIEVRVVLELKALDLAKESLDRQVLQKILDGNQVPTTDDEPLQIDNSLHEYLIKHSDNYYIISFFDRHGRYFDLLFLWESNDRAAAIQEIQQHQRILTALLKKDWAKAREELEFHLRSNHPVLSQLKR</sequence>
<dbReference type="Gene3D" id="1.10.10.10">
    <property type="entry name" value="Winged helix-like DNA-binding domain superfamily/Winged helix DNA-binding domain"/>
    <property type="match status" value="2"/>
</dbReference>
<gene>
    <name evidence="5" type="primary">yjjM</name>
    <name evidence="5" type="ORF">Enr10x_19730</name>
</gene>
<feature type="domain" description="GntR C-terminal" evidence="4">
    <location>
        <begin position="159"/>
        <end position="277"/>
    </location>
</feature>
<dbReference type="SUPFAM" id="SSF48008">
    <property type="entry name" value="GntR ligand-binding domain-like"/>
    <property type="match status" value="1"/>
</dbReference>
<keyword evidence="1" id="KW-0805">Transcription regulation</keyword>
<dbReference type="RefSeq" id="WP_145448878.1">
    <property type="nucleotide sequence ID" value="NZ_CP037421.1"/>
</dbReference>
<name>A0A517Q4U8_9PLAN</name>
<accession>A0A517Q4U8</accession>
<keyword evidence="3" id="KW-0804">Transcription</keyword>
<evidence type="ECO:0000313" key="6">
    <source>
        <dbReference type="Proteomes" id="UP000315647"/>
    </source>
</evidence>
<dbReference type="AlphaFoldDB" id="A0A517Q4U8"/>
<dbReference type="SUPFAM" id="SSF46785">
    <property type="entry name" value="Winged helix' DNA-binding domain"/>
    <property type="match status" value="2"/>
</dbReference>
<dbReference type="SMART" id="SM00895">
    <property type="entry name" value="FCD"/>
    <property type="match status" value="1"/>
</dbReference>
<dbReference type="InterPro" id="IPR036390">
    <property type="entry name" value="WH_DNA-bd_sf"/>
</dbReference>
<dbReference type="Pfam" id="PF07729">
    <property type="entry name" value="FCD"/>
    <property type="match status" value="1"/>
</dbReference>
<proteinExistence type="predicted"/>
<dbReference type="Gene3D" id="1.20.120.530">
    <property type="entry name" value="GntR ligand-binding domain-like"/>
    <property type="match status" value="1"/>
</dbReference>
<evidence type="ECO:0000256" key="2">
    <source>
        <dbReference type="ARBA" id="ARBA00023125"/>
    </source>
</evidence>
<dbReference type="Proteomes" id="UP000315647">
    <property type="component" value="Chromosome"/>
</dbReference>
<dbReference type="InterPro" id="IPR036388">
    <property type="entry name" value="WH-like_DNA-bd_sf"/>
</dbReference>
<dbReference type="GO" id="GO:0003677">
    <property type="term" value="F:DNA binding"/>
    <property type="evidence" value="ECO:0007669"/>
    <property type="project" value="UniProtKB-KW"/>
</dbReference>
<organism evidence="5 6">
    <name type="scientific">Gimesia panareensis</name>
    <dbReference type="NCBI Taxonomy" id="2527978"/>
    <lineage>
        <taxon>Bacteria</taxon>
        <taxon>Pseudomonadati</taxon>
        <taxon>Planctomycetota</taxon>
        <taxon>Planctomycetia</taxon>
        <taxon>Planctomycetales</taxon>
        <taxon>Planctomycetaceae</taxon>
        <taxon>Gimesia</taxon>
    </lineage>
</organism>
<protein>
    <submittedName>
        <fullName evidence="5">Putative HTH-type transcriptional regulator YjjM</fullName>
    </submittedName>
</protein>
<dbReference type="PANTHER" id="PTHR43537:SF24">
    <property type="entry name" value="GLUCONATE OPERON TRANSCRIPTIONAL REPRESSOR"/>
    <property type="match status" value="1"/>
</dbReference>
<dbReference type="EMBL" id="CP037421">
    <property type="protein sequence ID" value="QDT26663.1"/>
    <property type="molecule type" value="Genomic_DNA"/>
</dbReference>
<evidence type="ECO:0000313" key="5">
    <source>
        <dbReference type="EMBL" id="QDT26663.1"/>
    </source>
</evidence>
<evidence type="ECO:0000256" key="1">
    <source>
        <dbReference type="ARBA" id="ARBA00023015"/>
    </source>
</evidence>
<dbReference type="InterPro" id="IPR011711">
    <property type="entry name" value="GntR_C"/>
</dbReference>
<dbReference type="PANTHER" id="PTHR43537">
    <property type="entry name" value="TRANSCRIPTIONAL REGULATOR, GNTR FAMILY"/>
    <property type="match status" value="1"/>
</dbReference>